<feature type="compositionally biased region" description="Basic residues" evidence="3">
    <location>
        <begin position="34"/>
        <end position="51"/>
    </location>
</feature>
<dbReference type="InterPro" id="IPR007834">
    <property type="entry name" value="DSS1_SEM1"/>
</dbReference>
<reference evidence="4 5" key="1">
    <citation type="journal article" date="2022" name="Nat. Plants">
        <title>Genomes of leafy and leafless Platanthera orchids illuminate the evolution of mycoheterotrophy.</title>
        <authorList>
            <person name="Li M.H."/>
            <person name="Liu K.W."/>
            <person name="Li Z."/>
            <person name="Lu H.C."/>
            <person name="Ye Q.L."/>
            <person name="Zhang D."/>
            <person name="Wang J.Y."/>
            <person name="Li Y.F."/>
            <person name="Zhong Z.M."/>
            <person name="Liu X."/>
            <person name="Yu X."/>
            <person name="Liu D.K."/>
            <person name="Tu X.D."/>
            <person name="Liu B."/>
            <person name="Hao Y."/>
            <person name="Liao X.Y."/>
            <person name="Jiang Y.T."/>
            <person name="Sun W.H."/>
            <person name="Chen J."/>
            <person name="Chen Y.Q."/>
            <person name="Ai Y."/>
            <person name="Zhai J.W."/>
            <person name="Wu S.S."/>
            <person name="Zhou Z."/>
            <person name="Hsiao Y.Y."/>
            <person name="Wu W.L."/>
            <person name="Chen Y.Y."/>
            <person name="Lin Y.F."/>
            <person name="Hsu J.L."/>
            <person name="Li C.Y."/>
            <person name="Wang Z.W."/>
            <person name="Zhao X."/>
            <person name="Zhong W.Y."/>
            <person name="Ma X.K."/>
            <person name="Ma L."/>
            <person name="Huang J."/>
            <person name="Chen G.Z."/>
            <person name="Huang M.Z."/>
            <person name="Huang L."/>
            <person name="Peng D.H."/>
            <person name="Luo Y.B."/>
            <person name="Zou S.Q."/>
            <person name="Chen S.P."/>
            <person name="Lan S."/>
            <person name="Tsai W.C."/>
            <person name="Van de Peer Y."/>
            <person name="Liu Z.J."/>
        </authorList>
    </citation>
    <scope>NUCLEOTIDE SEQUENCE [LARGE SCALE GENOMIC DNA]</scope>
    <source>
        <strain evidence="4">Lor287</strain>
    </source>
</reference>
<feature type="region of interest" description="Disordered" evidence="3">
    <location>
        <begin position="128"/>
        <end position="161"/>
    </location>
</feature>
<protein>
    <recommendedName>
        <fullName evidence="2">26S proteasome complex subunit SEM1</fullName>
    </recommendedName>
</protein>
<proteinExistence type="inferred from homology"/>
<comment type="similarity">
    <text evidence="1 2">Belongs to the DSS1/SEM1 family.</text>
</comment>
<name>A0AAP0BY46_9ASPA</name>
<dbReference type="GO" id="GO:0000724">
    <property type="term" value="P:double-strand break repair via homologous recombination"/>
    <property type="evidence" value="ECO:0007669"/>
    <property type="project" value="TreeGrafter"/>
</dbReference>
<evidence type="ECO:0000256" key="3">
    <source>
        <dbReference type="SAM" id="MobiDB-lite"/>
    </source>
</evidence>
<organism evidence="4 5">
    <name type="scientific">Platanthera zijinensis</name>
    <dbReference type="NCBI Taxonomy" id="2320716"/>
    <lineage>
        <taxon>Eukaryota</taxon>
        <taxon>Viridiplantae</taxon>
        <taxon>Streptophyta</taxon>
        <taxon>Embryophyta</taxon>
        <taxon>Tracheophyta</taxon>
        <taxon>Spermatophyta</taxon>
        <taxon>Magnoliopsida</taxon>
        <taxon>Liliopsida</taxon>
        <taxon>Asparagales</taxon>
        <taxon>Orchidaceae</taxon>
        <taxon>Orchidoideae</taxon>
        <taxon>Orchideae</taxon>
        <taxon>Orchidinae</taxon>
        <taxon>Platanthera</taxon>
    </lineage>
</organism>
<keyword evidence="2" id="KW-0647">Proteasome</keyword>
<dbReference type="PANTHER" id="PTHR16771">
    <property type="entry name" value="26 PROTEASOME COMPLEX SUBUNIT DSS1"/>
    <property type="match status" value="1"/>
</dbReference>
<dbReference type="GO" id="GO:0008541">
    <property type="term" value="C:proteasome regulatory particle, lid subcomplex"/>
    <property type="evidence" value="ECO:0007669"/>
    <property type="project" value="UniProtKB-UniRule"/>
</dbReference>
<gene>
    <name evidence="4" type="ORF">KSP39_PZI003349</name>
</gene>
<comment type="subcellular location">
    <subcellularLocation>
        <location evidence="2">Nucleus</location>
    </subcellularLocation>
</comment>
<sequence length="181" mass="20738">MLTGGGRDLWTEVALCWKEGKQRRLTESAGGQSRRGRRSLGMLRRARRRRERASLELHQWRGELEGAGTAGDAAEQGGKTGRHRLRFLEVASSEEMSIGGCGGVGSSGKEENRWKVWLQAFRRARQRAALGDRTKPNTEWDDKEEGKESLQQWEDDWDDDDVNDDFSLQLRRELESYSEKK</sequence>
<comment type="function">
    <text evidence="2">Component of the 26S proteasome, a multiprotein complex involved in the ATP-dependent degradation of ubiquitinated proteins.</text>
</comment>
<dbReference type="GO" id="GO:0005634">
    <property type="term" value="C:nucleus"/>
    <property type="evidence" value="ECO:0007669"/>
    <property type="project" value="UniProtKB-SubCell"/>
</dbReference>
<keyword evidence="5" id="KW-1185">Reference proteome</keyword>
<dbReference type="GO" id="GO:0043248">
    <property type="term" value="P:proteasome assembly"/>
    <property type="evidence" value="ECO:0007669"/>
    <property type="project" value="UniProtKB-UniRule"/>
</dbReference>
<dbReference type="SMART" id="SM01385">
    <property type="entry name" value="DSS1_SEM1"/>
    <property type="match status" value="1"/>
</dbReference>
<evidence type="ECO:0000313" key="5">
    <source>
        <dbReference type="Proteomes" id="UP001418222"/>
    </source>
</evidence>
<evidence type="ECO:0000313" key="4">
    <source>
        <dbReference type="EMBL" id="KAK8951845.1"/>
    </source>
</evidence>
<dbReference type="Pfam" id="PF05160">
    <property type="entry name" value="DSS1_SEM1"/>
    <property type="match status" value="1"/>
</dbReference>
<evidence type="ECO:0000256" key="2">
    <source>
        <dbReference type="RuleBase" id="RU369057"/>
    </source>
</evidence>
<dbReference type="AlphaFoldDB" id="A0AAP0BY46"/>
<accession>A0AAP0BY46</accession>
<dbReference type="EMBL" id="JBBWWQ010000003">
    <property type="protein sequence ID" value="KAK8951845.1"/>
    <property type="molecule type" value="Genomic_DNA"/>
</dbReference>
<keyword evidence="2" id="KW-0539">Nucleus</keyword>
<dbReference type="GO" id="GO:0006406">
    <property type="term" value="P:mRNA export from nucleus"/>
    <property type="evidence" value="ECO:0007669"/>
    <property type="project" value="UniProtKB-UniRule"/>
</dbReference>
<dbReference type="PANTHER" id="PTHR16771:SF0">
    <property type="entry name" value="26S PROTEASOME COMPLEX SUBUNIT SEM1"/>
    <property type="match status" value="1"/>
</dbReference>
<feature type="compositionally biased region" description="Basic and acidic residues" evidence="3">
    <location>
        <begin position="52"/>
        <end position="64"/>
    </location>
</feature>
<dbReference type="Proteomes" id="UP001418222">
    <property type="component" value="Unassembled WGS sequence"/>
</dbReference>
<feature type="region of interest" description="Disordered" evidence="3">
    <location>
        <begin position="22"/>
        <end position="83"/>
    </location>
</feature>
<comment type="caution">
    <text evidence="4">The sequence shown here is derived from an EMBL/GenBank/DDBJ whole genome shotgun (WGS) entry which is preliminary data.</text>
</comment>
<feature type="compositionally biased region" description="Basic and acidic residues" evidence="3">
    <location>
        <begin position="130"/>
        <end position="148"/>
    </location>
</feature>
<evidence type="ECO:0000256" key="1">
    <source>
        <dbReference type="ARBA" id="ARBA00034491"/>
    </source>
</evidence>